<dbReference type="Gene3D" id="3.40.50.1580">
    <property type="entry name" value="Nucleoside phosphorylase domain"/>
    <property type="match status" value="1"/>
</dbReference>
<evidence type="ECO:0000256" key="2">
    <source>
        <dbReference type="PROSITE-ProRule" id="PRU00023"/>
    </source>
</evidence>
<dbReference type="SMART" id="SM00248">
    <property type="entry name" value="ANK"/>
    <property type="match status" value="7"/>
</dbReference>
<feature type="repeat" description="ANK" evidence="2">
    <location>
        <begin position="1284"/>
        <end position="1316"/>
    </location>
</feature>
<dbReference type="Proteomes" id="UP000826661">
    <property type="component" value="Chromosome I"/>
</dbReference>
<feature type="repeat" description="ANK" evidence="2">
    <location>
        <begin position="1317"/>
        <end position="1349"/>
    </location>
</feature>
<dbReference type="PANTHER" id="PTHR46082">
    <property type="entry name" value="ATP/GTP-BINDING PROTEIN-RELATED"/>
    <property type="match status" value="1"/>
</dbReference>
<dbReference type="InterPro" id="IPR036770">
    <property type="entry name" value="Ankyrin_rpt-contain_sf"/>
</dbReference>
<dbReference type="GO" id="GO:0009116">
    <property type="term" value="P:nucleoside metabolic process"/>
    <property type="evidence" value="ECO:0007669"/>
    <property type="project" value="InterPro"/>
</dbReference>
<reference evidence="4 5" key="1">
    <citation type="journal article" date="2021" name="BMC Genomics">
        <title>Telomere-to-telomere genome assembly of asparaginase-producing Trichoderma simmonsii.</title>
        <authorList>
            <person name="Chung D."/>
            <person name="Kwon Y.M."/>
            <person name="Yang Y."/>
        </authorList>
    </citation>
    <scope>NUCLEOTIDE SEQUENCE [LARGE SCALE GENOMIC DNA]</scope>
    <source>
        <strain evidence="4 5">GH-Sj1</strain>
    </source>
</reference>
<dbReference type="PROSITE" id="PS50088">
    <property type="entry name" value="ANK_REPEAT"/>
    <property type="match status" value="5"/>
</dbReference>
<dbReference type="PROSITE" id="PS50297">
    <property type="entry name" value="ANK_REP_REGION"/>
    <property type="match status" value="4"/>
</dbReference>
<keyword evidence="2" id="KW-0040">ANK repeat</keyword>
<dbReference type="PANTHER" id="PTHR46082:SF11">
    <property type="entry name" value="AAA+ ATPASE DOMAIN-CONTAINING PROTEIN-RELATED"/>
    <property type="match status" value="1"/>
</dbReference>
<dbReference type="InterPro" id="IPR007111">
    <property type="entry name" value="NACHT_NTPase"/>
</dbReference>
<dbReference type="InterPro" id="IPR056884">
    <property type="entry name" value="NPHP3-like_N"/>
</dbReference>
<dbReference type="PROSITE" id="PS50837">
    <property type="entry name" value="NACHT"/>
    <property type="match status" value="1"/>
</dbReference>
<proteinExistence type="predicted"/>
<gene>
    <name evidence="4" type="ORF">H0G86_002292</name>
</gene>
<dbReference type="SUPFAM" id="SSF52540">
    <property type="entry name" value="P-loop containing nucleoside triphosphate hydrolases"/>
    <property type="match status" value="1"/>
</dbReference>
<dbReference type="InterPro" id="IPR027417">
    <property type="entry name" value="P-loop_NTPase"/>
</dbReference>
<dbReference type="SUPFAM" id="SSF53167">
    <property type="entry name" value="Purine and uridine phosphorylases"/>
    <property type="match status" value="1"/>
</dbReference>
<dbReference type="Gene3D" id="3.40.50.300">
    <property type="entry name" value="P-loop containing nucleotide triphosphate hydrolases"/>
    <property type="match status" value="1"/>
</dbReference>
<name>A0A8G0L6D4_9HYPO</name>
<evidence type="ECO:0000256" key="1">
    <source>
        <dbReference type="ARBA" id="ARBA00022737"/>
    </source>
</evidence>
<protein>
    <submittedName>
        <fullName evidence="4">Kinesin</fullName>
    </submittedName>
</protein>
<evidence type="ECO:0000313" key="4">
    <source>
        <dbReference type="EMBL" id="QYS94974.1"/>
    </source>
</evidence>
<feature type="domain" description="NACHT" evidence="3">
    <location>
        <begin position="679"/>
        <end position="830"/>
    </location>
</feature>
<dbReference type="InterPro" id="IPR035994">
    <property type="entry name" value="Nucleoside_phosphorylase_sf"/>
</dbReference>
<dbReference type="InterPro" id="IPR000845">
    <property type="entry name" value="Nucleoside_phosphorylase_d"/>
</dbReference>
<keyword evidence="5" id="KW-1185">Reference proteome</keyword>
<keyword evidence="1" id="KW-0677">Repeat</keyword>
<dbReference type="SUPFAM" id="SSF48403">
    <property type="entry name" value="Ankyrin repeat"/>
    <property type="match status" value="1"/>
</dbReference>
<dbReference type="Pfam" id="PF01048">
    <property type="entry name" value="PNP_UDP_1"/>
    <property type="match status" value="1"/>
</dbReference>
<dbReference type="Gene3D" id="1.25.40.20">
    <property type="entry name" value="Ankyrin repeat-containing domain"/>
    <property type="match status" value="2"/>
</dbReference>
<dbReference type="Pfam" id="PF12796">
    <property type="entry name" value="Ank_2"/>
    <property type="match status" value="1"/>
</dbReference>
<feature type="repeat" description="ANK" evidence="2">
    <location>
        <begin position="1185"/>
        <end position="1217"/>
    </location>
</feature>
<dbReference type="Pfam" id="PF13637">
    <property type="entry name" value="Ank_4"/>
    <property type="match status" value="1"/>
</dbReference>
<feature type="repeat" description="ANK" evidence="2">
    <location>
        <begin position="1218"/>
        <end position="1250"/>
    </location>
</feature>
<evidence type="ECO:0000313" key="5">
    <source>
        <dbReference type="Proteomes" id="UP000826661"/>
    </source>
</evidence>
<dbReference type="InterPro" id="IPR053137">
    <property type="entry name" value="NLR-like"/>
</dbReference>
<dbReference type="Pfam" id="PF24883">
    <property type="entry name" value="NPHP3_N"/>
    <property type="match status" value="1"/>
</dbReference>
<accession>A0A8G0L6D4</accession>
<dbReference type="EMBL" id="CP075864">
    <property type="protein sequence ID" value="QYS94974.1"/>
    <property type="molecule type" value="Genomic_DNA"/>
</dbReference>
<evidence type="ECO:0000259" key="3">
    <source>
        <dbReference type="PROSITE" id="PS50837"/>
    </source>
</evidence>
<dbReference type="GO" id="GO:0003824">
    <property type="term" value="F:catalytic activity"/>
    <property type="evidence" value="ECO:0007669"/>
    <property type="project" value="InterPro"/>
</dbReference>
<dbReference type="InterPro" id="IPR002110">
    <property type="entry name" value="Ankyrin_rpt"/>
</dbReference>
<feature type="repeat" description="ANK" evidence="2">
    <location>
        <begin position="1251"/>
        <end position="1283"/>
    </location>
</feature>
<dbReference type="Pfam" id="PF00023">
    <property type="entry name" value="Ank"/>
    <property type="match status" value="1"/>
</dbReference>
<sequence length="1422" mass="160666">MSIEYRKRLAASTDRPTPKRIRLDVMSDFPTTHSTPGTNYKFEGLTNDVFTVGWICALEIELATSAAMLDEEFPKLPQMHGDTNNYTLGRIGEHNVVLACLPAGTIGTNAAATTATNMIRSFPNICFGLMVGIGGGAPNLPSDDPRDDIRLGDVVVSCPTVDSGGVLQYDFGKTMTKGRFFQTGTLNKTSAALRTGISTLRARHRNKESQVALFIDNMLQSNSKMREHFDHPGVEHDQLFRADYEHIEVESSCDACDRGALHIRKSRTNKDPVIHYGLIGSANRVMKHGTTREKLRQEKGILCFEMESAGLMDSFPCLVIRGICDYADSHKNKRWQPYASAAAAAYAKELLCVIPPAEAASASSRTATIYRRLQSVIDGSSPEQLLQLLPAIQQDQHTSAIPNLDPEGSKFSWVFRNIDYRSWRSNDGTSILCLSSSLAHHLSQVSSYIVSQEKKASHPVLYFFFSHTTYDEYRKIQHVDGINDTLGNALIYTLLKQILDFSPIEERVLVMRNFLSSLVKKTFNKAMIQVWRDLGFDLENISKALQDLLGRVAMEDLLAEFQMSLGYSKLESLLVVLDGIEKAYQGGRLLHLIERLINHLRRRTPEVRVLLAGPAPCDIKSFSSESLCIEHDKERKDCLASLRFDNTRYEKISPEFSGSFEWIWEHNEYKTWATSDNSRLLYIQGKPGSGKSTLTKYFGSNFQAWEPVTQQAIVARFFYSVREGELQRSHYNMLLTLLHDILNQDEAFFYHRCQTEYRAHRRSGVRWDYACLKRLLRSLQDYLTTNRFYLIIDAVDESDEIDRRDILNLFYELCSKMSHCVVKIFIASRPVAQLEARRDQFLDFIRLQDETASDISNFTQSLLDGLDFHHHLTQAIEYILDNAQGVFLWVKLIGEELIRLHEDGYSEQDIFDLLKQLPTELEELYALMLDKMRRNKPCLTYGLKMLRFILFARRPLTVDELLHSLGIPDSLEPDLNLNLSEETFLKRIPSERFIISCGGNFIEVKERDGERIVQVIHQTVREFFLDTQGIPANTEFRIDTMRAHICIAITCIRYLKTCTTNTWSTEKLSGNQLWYSEHYNHYAQYLNKRPLACYALCHLKYHIDGCGDFVNGNVGLQHLAIELNADWIKYPIDFLLESWAGSQLDRTLLRNRRAKILLTAAVSGLTVAVQALISARVDIDVEDTSGCTPLLLAVRNSQEAVARLLVMNGATVETGDKSDRTPLSWATEHGHLALVKMLLQKGAAVDTEDKSGRTPLSRAAEKGHEALVKLLLTNGATIDLADSAGRTPLSWAAENGHEAVMKQLLANGANIKTEDRSERTVLSWAAANGHTSVVKMLLKKDAFVDLQYRDIPSPFDWAAWNGHSTVMKLLVCKSSNCARCHKLRKSSGNAQRIGNDPTDICQCGDLPWVISNDRSAIASRIQ</sequence>
<organism evidence="4 5">
    <name type="scientific">Trichoderma simmonsii</name>
    <dbReference type="NCBI Taxonomy" id="1491479"/>
    <lineage>
        <taxon>Eukaryota</taxon>
        <taxon>Fungi</taxon>
        <taxon>Dikarya</taxon>
        <taxon>Ascomycota</taxon>
        <taxon>Pezizomycotina</taxon>
        <taxon>Sordariomycetes</taxon>
        <taxon>Hypocreomycetidae</taxon>
        <taxon>Hypocreales</taxon>
        <taxon>Hypocreaceae</taxon>
        <taxon>Trichoderma</taxon>
    </lineage>
</organism>